<evidence type="ECO:0000313" key="1">
    <source>
        <dbReference type="EMBL" id="CAI2383175.1"/>
    </source>
</evidence>
<protein>
    <submittedName>
        <fullName evidence="1">Uncharacterized protein</fullName>
    </submittedName>
</protein>
<dbReference type="AlphaFoldDB" id="A0AAD1Y1S5"/>
<comment type="caution">
    <text evidence="1">The sequence shown here is derived from an EMBL/GenBank/DDBJ whole genome shotgun (WGS) entry which is preliminary data.</text>
</comment>
<sequence>MTATKFGMKIIPKLRLMYSCSLHRARIYVARKPIGTQLDITIFSKSVTLRFCEVIPCNMVRMAIGRITIQVGIVIMNQFKLITSSNLKAHRERKPPISKLGSMMACNKPESEHLSCLILNSAPVEK</sequence>
<dbReference type="Proteomes" id="UP001295684">
    <property type="component" value="Unassembled WGS sequence"/>
</dbReference>
<dbReference type="EMBL" id="CAMPGE010025417">
    <property type="protein sequence ID" value="CAI2383175.1"/>
    <property type="molecule type" value="Genomic_DNA"/>
</dbReference>
<reference evidence="1" key="1">
    <citation type="submission" date="2023-07" db="EMBL/GenBank/DDBJ databases">
        <authorList>
            <consortium name="AG Swart"/>
            <person name="Singh M."/>
            <person name="Singh A."/>
            <person name="Seah K."/>
            <person name="Emmerich C."/>
        </authorList>
    </citation>
    <scope>NUCLEOTIDE SEQUENCE</scope>
    <source>
        <strain evidence="1">DP1</strain>
    </source>
</reference>
<gene>
    <name evidence="1" type="ORF">ECRASSUSDP1_LOCUS24668</name>
</gene>
<keyword evidence="2" id="KW-1185">Reference proteome</keyword>
<organism evidence="1 2">
    <name type="scientific">Euplotes crassus</name>
    <dbReference type="NCBI Taxonomy" id="5936"/>
    <lineage>
        <taxon>Eukaryota</taxon>
        <taxon>Sar</taxon>
        <taxon>Alveolata</taxon>
        <taxon>Ciliophora</taxon>
        <taxon>Intramacronucleata</taxon>
        <taxon>Spirotrichea</taxon>
        <taxon>Hypotrichia</taxon>
        <taxon>Euplotida</taxon>
        <taxon>Euplotidae</taxon>
        <taxon>Moneuplotes</taxon>
    </lineage>
</organism>
<accession>A0AAD1Y1S5</accession>
<proteinExistence type="predicted"/>
<name>A0AAD1Y1S5_EUPCR</name>
<evidence type="ECO:0000313" key="2">
    <source>
        <dbReference type="Proteomes" id="UP001295684"/>
    </source>
</evidence>